<dbReference type="InterPro" id="IPR000326">
    <property type="entry name" value="PAP2/HPO"/>
</dbReference>
<gene>
    <name evidence="3" type="ORF">AN963_15385</name>
</gene>
<dbReference type="CDD" id="cd03392">
    <property type="entry name" value="PAP2_like_2"/>
    <property type="match status" value="1"/>
</dbReference>
<feature type="transmembrane region" description="Helical" evidence="1">
    <location>
        <begin position="65"/>
        <end position="91"/>
    </location>
</feature>
<keyword evidence="1" id="KW-0472">Membrane</keyword>
<evidence type="ECO:0000259" key="2">
    <source>
        <dbReference type="SMART" id="SM00014"/>
    </source>
</evidence>
<reference evidence="3 4" key="1">
    <citation type="submission" date="2015-09" db="EMBL/GenBank/DDBJ databases">
        <title>Genome sequencing project for genomic taxonomy and phylogenomics of Bacillus-like bacteria.</title>
        <authorList>
            <person name="Liu B."/>
            <person name="Wang J."/>
            <person name="Zhu Y."/>
            <person name="Liu G."/>
            <person name="Chen Q."/>
            <person name="Chen Z."/>
            <person name="Lan J."/>
            <person name="Che J."/>
            <person name="Ge C."/>
            <person name="Shi H."/>
            <person name="Pan Z."/>
            <person name="Liu X."/>
        </authorList>
    </citation>
    <scope>NUCLEOTIDE SEQUENCE [LARGE SCALE GENOMIC DNA]</scope>
    <source>
        <strain evidence="3 4">DSM 8552</strain>
    </source>
</reference>
<keyword evidence="1" id="KW-1133">Transmembrane helix</keyword>
<dbReference type="Proteomes" id="UP000051063">
    <property type="component" value="Unassembled WGS sequence"/>
</dbReference>
<evidence type="ECO:0000313" key="3">
    <source>
        <dbReference type="EMBL" id="KQL46343.1"/>
    </source>
</evidence>
<evidence type="ECO:0000313" key="4">
    <source>
        <dbReference type="Proteomes" id="UP000051063"/>
    </source>
</evidence>
<protein>
    <recommendedName>
        <fullName evidence="2">Phosphatidic acid phosphatase type 2/haloperoxidase domain-containing protein</fullName>
    </recommendedName>
</protein>
<keyword evidence="4" id="KW-1185">Reference proteome</keyword>
<organism evidence="3 4">
    <name type="scientific">Brevibacillus choshinensis</name>
    <dbReference type="NCBI Taxonomy" id="54911"/>
    <lineage>
        <taxon>Bacteria</taxon>
        <taxon>Bacillati</taxon>
        <taxon>Bacillota</taxon>
        <taxon>Bacilli</taxon>
        <taxon>Bacillales</taxon>
        <taxon>Paenibacillaceae</taxon>
        <taxon>Brevibacillus</taxon>
    </lineage>
</organism>
<dbReference type="SUPFAM" id="SSF48317">
    <property type="entry name" value="Acid phosphatase/Vanadium-dependent haloperoxidase"/>
    <property type="match status" value="1"/>
</dbReference>
<dbReference type="Pfam" id="PF01569">
    <property type="entry name" value="PAP2"/>
    <property type="match status" value="1"/>
</dbReference>
<proteinExistence type="predicted"/>
<feature type="transmembrane region" description="Helical" evidence="1">
    <location>
        <begin position="16"/>
        <end position="32"/>
    </location>
</feature>
<dbReference type="Gene3D" id="1.20.144.10">
    <property type="entry name" value="Phosphatidic acid phosphatase type 2/haloperoxidase"/>
    <property type="match status" value="2"/>
</dbReference>
<name>A0ABR5N6S8_BRECH</name>
<feature type="domain" description="Phosphatidic acid phosphatase type 2/haloperoxidase" evidence="2">
    <location>
        <begin position="98"/>
        <end position="210"/>
    </location>
</feature>
<evidence type="ECO:0000256" key="1">
    <source>
        <dbReference type="SAM" id="Phobius"/>
    </source>
</evidence>
<dbReference type="PANTHER" id="PTHR14969">
    <property type="entry name" value="SPHINGOSINE-1-PHOSPHATE PHOSPHOHYDROLASE"/>
    <property type="match status" value="1"/>
</dbReference>
<feature type="transmembrane region" description="Helical" evidence="1">
    <location>
        <begin position="199"/>
        <end position="217"/>
    </location>
</feature>
<dbReference type="PANTHER" id="PTHR14969:SF13">
    <property type="entry name" value="AT30094P"/>
    <property type="match status" value="1"/>
</dbReference>
<keyword evidence="1" id="KW-0812">Transmembrane</keyword>
<dbReference type="InterPro" id="IPR036938">
    <property type="entry name" value="PAP2/HPO_sf"/>
</dbReference>
<sequence>MNQTKLPSLSRKTRQYVWFCVLFIVAFVYAFAKLGSEMLEQELSLFDSAVIGWVQSGISPALTSFMLFITFLGSTSALLMVITVAAGLMWWQKKRWEALFLVIALGGGVLFNLVLKWSYHRERPSILRLVEEEGFSFPSGHSMASFILYGMIGILLYLFVVSRAAKVAIVVIVVALILLIGTSRIYLGVHYPSDVLAGYTAGGAWLAICLLGLRLVVEKRKGKMEK</sequence>
<dbReference type="EMBL" id="LJJB01000010">
    <property type="protein sequence ID" value="KQL46343.1"/>
    <property type="molecule type" value="Genomic_DNA"/>
</dbReference>
<feature type="transmembrane region" description="Helical" evidence="1">
    <location>
        <begin position="167"/>
        <end position="187"/>
    </location>
</feature>
<feature type="transmembrane region" description="Helical" evidence="1">
    <location>
        <begin position="98"/>
        <end position="119"/>
    </location>
</feature>
<feature type="transmembrane region" description="Helical" evidence="1">
    <location>
        <begin position="139"/>
        <end position="160"/>
    </location>
</feature>
<dbReference type="RefSeq" id="WP_055745426.1">
    <property type="nucleotide sequence ID" value="NZ_LJJB01000010.1"/>
</dbReference>
<accession>A0ABR5N6S8</accession>
<dbReference type="SMART" id="SM00014">
    <property type="entry name" value="acidPPc"/>
    <property type="match status" value="1"/>
</dbReference>
<comment type="caution">
    <text evidence="3">The sequence shown here is derived from an EMBL/GenBank/DDBJ whole genome shotgun (WGS) entry which is preliminary data.</text>
</comment>